<accession>A0A7S2H2Y1</accession>
<name>A0A7S2H2Y1_9STRA</name>
<proteinExistence type="predicted"/>
<reference evidence="1" key="1">
    <citation type="submission" date="2021-01" db="EMBL/GenBank/DDBJ databases">
        <authorList>
            <person name="Corre E."/>
            <person name="Pelletier E."/>
            <person name="Niang G."/>
            <person name="Scheremetjew M."/>
            <person name="Finn R."/>
            <person name="Kale V."/>
            <person name="Holt S."/>
            <person name="Cochrane G."/>
            <person name="Meng A."/>
            <person name="Brown T."/>
            <person name="Cohen L."/>
        </authorList>
    </citation>
    <scope>NUCLEOTIDE SEQUENCE</scope>
    <source>
        <strain evidence="1">CCMP1381</strain>
    </source>
</reference>
<evidence type="ECO:0000313" key="1">
    <source>
        <dbReference type="EMBL" id="CAD9478985.1"/>
    </source>
</evidence>
<sequence length="118" mass="13034">MSSSTISSIPEGWISDARRLQRADELLKPYLASKSPNDRDLRVTLDKVQGKLYQNAQILHDIERWHRAASLSPQSPNHEAIMAKASSLLSELNGGIDEIVDIYAQSSTTQVAKKSTVS</sequence>
<dbReference type="EMBL" id="HBGS01056509">
    <property type="protein sequence ID" value="CAD9478985.1"/>
    <property type="molecule type" value="Transcribed_RNA"/>
</dbReference>
<protein>
    <submittedName>
        <fullName evidence="1">Uncharacterized protein</fullName>
    </submittedName>
</protein>
<gene>
    <name evidence="1" type="ORF">DSPE1174_LOCUS29430</name>
</gene>
<organism evidence="1">
    <name type="scientific">Octactis speculum</name>
    <dbReference type="NCBI Taxonomy" id="3111310"/>
    <lineage>
        <taxon>Eukaryota</taxon>
        <taxon>Sar</taxon>
        <taxon>Stramenopiles</taxon>
        <taxon>Ochrophyta</taxon>
        <taxon>Dictyochophyceae</taxon>
        <taxon>Dictyochales</taxon>
        <taxon>Dictyochaceae</taxon>
        <taxon>Octactis</taxon>
    </lineage>
</organism>
<dbReference type="AlphaFoldDB" id="A0A7S2H2Y1"/>